<dbReference type="RefSeq" id="XP_058329226.1">
    <property type="nucleotide sequence ID" value="XM_058476336.1"/>
</dbReference>
<accession>A0A9W9TLS9</accession>
<keyword evidence="2" id="KW-1185">Reference proteome</keyword>
<proteinExistence type="predicted"/>
<dbReference type="AlphaFoldDB" id="A0A9W9TLS9"/>
<reference evidence="1" key="1">
    <citation type="submission" date="2022-11" db="EMBL/GenBank/DDBJ databases">
        <authorList>
            <person name="Petersen C."/>
        </authorList>
    </citation>
    <scope>NUCLEOTIDE SEQUENCE</scope>
    <source>
        <strain evidence="1">IBT 19713</strain>
    </source>
</reference>
<comment type="caution">
    <text evidence="1">The sequence shown here is derived from an EMBL/GenBank/DDBJ whole genome shotgun (WGS) entry which is preliminary data.</text>
</comment>
<evidence type="ECO:0000313" key="1">
    <source>
        <dbReference type="EMBL" id="KAJ5225815.1"/>
    </source>
</evidence>
<organism evidence="1 2">
    <name type="scientific">Penicillium chermesinum</name>
    <dbReference type="NCBI Taxonomy" id="63820"/>
    <lineage>
        <taxon>Eukaryota</taxon>
        <taxon>Fungi</taxon>
        <taxon>Dikarya</taxon>
        <taxon>Ascomycota</taxon>
        <taxon>Pezizomycotina</taxon>
        <taxon>Eurotiomycetes</taxon>
        <taxon>Eurotiomycetidae</taxon>
        <taxon>Eurotiales</taxon>
        <taxon>Aspergillaceae</taxon>
        <taxon>Penicillium</taxon>
    </lineage>
</organism>
<reference evidence="1" key="2">
    <citation type="journal article" date="2023" name="IMA Fungus">
        <title>Comparative genomic study of the Penicillium genus elucidates a diverse pangenome and 15 lateral gene transfer events.</title>
        <authorList>
            <person name="Petersen C."/>
            <person name="Sorensen T."/>
            <person name="Nielsen M.R."/>
            <person name="Sondergaard T.E."/>
            <person name="Sorensen J.L."/>
            <person name="Fitzpatrick D.A."/>
            <person name="Frisvad J.C."/>
            <person name="Nielsen K.L."/>
        </authorList>
    </citation>
    <scope>NUCLEOTIDE SEQUENCE</scope>
    <source>
        <strain evidence="1">IBT 19713</strain>
    </source>
</reference>
<name>A0A9W9TLS9_9EURO</name>
<protein>
    <submittedName>
        <fullName evidence="1">Uncharacterized protein</fullName>
    </submittedName>
</protein>
<sequence length="77" mass="8200">MAPADAPVEWIGAKEPSVSMLTEALSHFASPQNESHTSTYANSRTTNLEAVGDIKTAPALTRDRRGSGRVTELETDG</sequence>
<dbReference type="EMBL" id="JAPQKS010000005">
    <property type="protein sequence ID" value="KAJ5225815.1"/>
    <property type="molecule type" value="Genomic_DNA"/>
</dbReference>
<dbReference type="GeneID" id="83203639"/>
<gene>
    <name evidence="1" type="ORF">N7468_007040</name>
</gene>
<evidence type="ECO:0000313" key="2">
    <source>
        <dbReference type="Proteomes" id="UP001150941"/>
    </source>
</evidence>
<dbReference type="Proteomes" id="UP001150941">
    <property type="component" value="Unassembled WGS sequence"/>
</dbReference>